<dbReference type="PANTHER" id="PTHR32322:SF18">
    <property type="entry name" value="S-ADENOSYLMETHIONINE_S-ADENOSYLHOMOCYSTEINE TRANSPORTER"/>
    <property type="match status" value="1"/>
</dbReference>
<evidence type="ECO:0000256" key="4">
    <source>
        <dbReference type="ARBA" id="ARBA00022989"/>
    </source>
</evidence>
<dbReference type="Pfam" id="PF00892">
    <property type="entry name" value="EamA"/>
    <property type="match status" value="2"/>
</dbReference>
<proteinExistence type="predicted"/>
<keyword evidence="5 6" id="KW-0472">Membrane</keyword>
<dbReference type="Proteomes" id="UP000253061">
    <property type="component" value="Unassembled WGS sequence"/>
</dbReference>
<evidence type="ECO:0000256" key="5">
    <source>
        <dbReference type="ARBA" id="ARBA00023136"/>
    </source>
</evidence>
<dbReference type="InterPro" id="IPR037185">
    <property type="entry name" value="EmrE-like"/>
</dbReference>
<organism evidence="8 9">
    <name type="scientific">Thalassospira profundimaris</name>
    <dbReference type="NCBI Taxonomy" id="502049"/>
    <lineage>
        <taxon>Bacteria</taxon>
        <taxon>Pseudomonadati</taxon>
        <taxon>Pseudomonadota</taxon>
        <taxon>Alphaproteobacteria</taxon>
        <taxon>Rhodospirillales</taxon>
        <taxon>Thalassospiraceae</taxon>
        <taxon>Thalassospira</taxon>
    </lineage>
</organism>
<evidence type="ECO:0000256" key="2">
    <source>
        <dbReference type="ARBA" id="ARBA00022475"/>
    </source>
</evidence>
<feature type="transmembrane region" description="Helical" evidence="6">
    <location>
        <begin position="270"/>
        <end position="289"/>
    </location>
</feature>
<feature type="domain" description="EamA" evidence="7">
    <location>
        <begin position="23"/>
        <end position="156"/>
    </location>
</feature>
<feature type="transmembrane region" description="Helical" evidence="6">
    <location>
        <begin position="169"/>
        <end position="190"/>
    </location>
</feature>
<dbReference type="InterPro" id="IPR000620">
    <property type="entry name" value="EamA_dom"/>
</dbReference>
<keyword evidence="2" id="KW-1003">Cell membrane</keyword>
<keyword evidence="4 6" id="KW-1133">Transmembrane helix</keyword>
<evidence type="ECO:0000259" key="7">
    <source>
        <dbReference type="Pfam" id="PF00892"/>
    </source>
</evidence>
<dbReference type="AlphaFoldDB" id="A0A367VJ49"/>
<comment type="subcellular location">
    <subcellularLocation>
        <location evidence="1">Cell membrane</location>
        <topology evidence="1">Multi-pass membrane protein</topology>
    </subcellularLocation>
</comment>
<evidence type="ECO:0000313" key="8">
    <source>
        <dbReference type="EMBL" id="RCK25203.1"/>
    </source>
</evidence>
<sequence>MSQSNATTVAAGQSGSQTPLTVAYMMLVACSLMWGSNHVVARGINETVPFEALSFWRWIVAMCLLLPFCAKYLRRDLAIMSQHKLSMFLIGFTGVFLFSVVIYLAAYNTTAVNTGLLNATTPIWVLLFAALLTADKPRLGQWLGVLIAGAGTATIIAKGDPSVFARMDFVLGDVLAMMSAMVWAAYSMFLKRAPKGVHPLSLVFVSAVIGLCFLTPLYIWALVVNGKPFFTTLDPVWPDMLKIFYIGAGPAFLGYMFWNKGVSMVGPAKAGVFMYLIPVCSSGLAIAFLGEALHLYHLAGIVLIVSGIWLVTRKKTERVRVTKP</sequence>
<comment type="caution">
    <text evidence="8">The sequence shown here is derived from an EMBL/GenBank/DDBJ whole genome shotgun (WGS) entry which is preliminary data.</text>
</comment>
<name>A0A367VJ49_9PROT</name>
<dbReference type="GO" id="GO:0005886">
    <property type="term" value="C:plasma membrane"/>
    <property type="evidence" value="ECO:0007669"/>
    <property type="project" value="UniProtKB-SubCell"/>
</dbReference>
<dbReference type="InterPro" id="IPR050638">
    <property type="entry name" value="AA-Vitamin_Transporters"/>
</dbReference>
<feature type="transmembrane region" description="Helical" evidence="6">
    <location>
        <begin position="139"/>
        <end position="157"/>
    </location>
</feature>
<feature type="transmembrane region" description="Helical" evidence="6">
    <location>
        <begin position="55"/>
        <end position="73"/>
    </location>
</feature>
<feature type="transmembrane region" description="Helical" evidence="6">
    <location>
        <begin position="21"/>
        <end position="40"/>
    </location>
</feature>
<gene>
    <name evidence="8" type="ORF">TH6_00805</name>
</gene>
<feature type="domain" description="EamA" evidence="7">
    <location>
        <begin position="171"/>
        <end position="312"/>
    </location>
</feature>
<dbReference type="PANTHER" id="PTHR32322">
    <property type="entry name" value="INNER MEMBRANE TRANSPORTER"/>
    <property type="match status" value="1"/>
</dbReference>
<feature type="transmembrane region" description="Helical" evidence="6">
    <location>
        <begin position="202"/>
        <end position="221"/>
    </location>
</feature>
<evidence type="ECO:0000313" key="9">
    <source>
        <dbReference type="Proteomes" id="UP000253061"/>
    </source>
</evidence>
<feature type="transmembrane region" description="Helical" evidence="6">
    <location>
        <begin position="241"/>
        <end position="258"/>
    </location>
</feature>
<dbReference type="EMBL" id="JPWB01000001">
    <property type="protein sequence ID" value="RCK25203.1"/>
    <property type="molecule type" value="Genomic_DNA"/>
</dbReference>
<feature type="transmembrane region" description="Helical" evidence="6">
    <location>
        <begin position="295"/>
        <end position="312"/>
    </location>
</feature>
<reference evidence="8 9" key="1">
    <citation type="submission" date="2014-07" db="EMBL/GenBank/DDBJ databases">
        <title>Draft genome sequence of Thalassospira profundimaris R8-17.</title>
        <authorList>
            <person name="Lai Q."/>
            <person name="Shao Z."/>
        </authorList>
    </citation>
    <scope>NUCLEOTIDE SEQUENCE [LARGE SCALE GENOMIC DNA]</scope>
    <source>
        <strain evidence="8 9">R8-17</strain>
    </source>
</reference>
<accession>A0A367VJ49</accession>
<dbReference type="RefSeq" id="WP_062956701.1">
    <property type="nucleotide sequence ID" value="NZ_JPWB01000001.1"/>
</dbReference>
<evidence type="ECO:0000256" key="1">
    <source>
        <dbReference type="ARBA" id="ARBA00004651"/>
    </source>
</evidence>
<keyword evidence="3 6" id="KW-0812">Transmembrane</keyword>
<feature type="transmembrane region" description="Helical" evidence="6">
    <location>
        <begin position="112"/>
        <end position="132"/>
    </location>
</feature>
<evidence type="ECO:0000256" key="6">
    <source>
        <dbReference type="SAM" id="Phobius"/>
    </source>
</evidence>
<protein>
    <recommendedName>
        <fullName evidence="7">EamA domain-containing protein</fullName>
    </recommendedName>
</protein>
<feature type="transmembrane region" description="Helical" evidence="6">
    <location>
        <begin position="85"/>
        <end position="106"/>
    </location>
</feature>
<dbReference type="SUPFAM" id="SSF103481">
    <property type="entry name" value="Multidrug resistance efflux transporter EmrE"/>
    <property type="match status" value="2"/>
</dbReference>
<evidence type="ECO:0000256" key="3">
    <source>
        <dbReference type="ARBA" id="ARBA00022692"/>
    </source>
</evidence>